<accession>A0A1B7YHJ3</accession>
<comment type="caution">
    <text evidence="1">The sequence shown here is derived from an EMBL/GenBank/DDBJ whole genome shotgun (WGS) entry which is preliminary data.</text>
</comment>
<dbReference type="VEuPathDB" id="FungiDB:CH63R_03917"/>
<protein>
    <submittedName>
        <fullName evidence="1">MmcH protein</fullName>
    </submittedName>
</protein>
<dbReference type="AlphaFoldDB" id="A0A1B7YHJ3"/>
<gene>
    <name evidence="1" type="ORF">CH63R_03917</name>
</gene>
<dbReference type="Gene3D" id="2.60.120.620">
    <property type="entry name" value="q2cbj1_9rhob like domain"/>
    <property type="match status" value="1"/>
</dbReference>
<dbReference type="Proteomes" id="UP000092177">
    <property type="component" value="Chromosome 3"/>
</dbReference>
<dbReference type="KEGG" id="chig:CH63R_03917"/>
<dbReference type="InterPro" id="IPR008775">
    <property type="entry name" value="Phytyl_CoA_dOase-like"/>
</dbReference>
<sequence length="467" mass="50978">MAASVLHAAGPPLAPGMDFGKLTYSDPKEQEFDSLASKVLETIKGKFSALGEADTLAELIVTDKMPRGELTKTIYIDARPTGTRLLELPPPGKSVDVTVSLRPDMIFGLANGNLDVNMVARIGFNVQGANPSKSHDLLDRISPRPSKVMTPKDYTFSQEALPKPTTDIVEVKRNIKQFGYGYEYSNLHRLLLLKDALAPEQVQILRRAILEQAAGERKAGVGDIEGGTNQRLWCVTTPQSTLSPHTLMVIANQRNVVNKGAEFLDLLNHPLFDELLAWFLGDYSYLSQASVNILGPNNVPMPFHRDQVPINPFTDDPVGLSFMFYMEDSSKMNGATHVIPASHIGHDGSIPASAPAGTCLVFNTTVWHSTGVNTTNAERPALIYAFNRYFMGSVINPYLSLRGDILGKLTVRQKQLLGFVVRPAFNWVGKARSAGEAVEQTEDIGEMRAAYEPIGGKATGIASISER</sequence>
<dbReference type="SUPFAM" id="SSF51197">
    <property type="entry name" value="Clavaminate synthase-like"/>
    <property type="match status" value="1"/>
</dbReference>
<dbReference type="OrthoDB" id="445007at2759"/>
<dbReference type="EMBL" id="LTAN01000003">
    <property type="protein sequence ID" value="OBR11621.1"/>
    <property type="molecule type" value="Genomic_DNA"/>
</dbReference>
<proteinExistence type="predicted"/>
<name>A0A1B7YHJ3_COLHI</name>
<dbReference type="Pfam" id="PF05721">
    <property type="entry name" value="PhyH"/>
    <property type="match status" value="1"/>
</dbReference>
<keyword evidence="2" id="KW-1185">Reference proteome</keyword>
<dbReference type="GeneID" id="28862999"/>
<dbReference type="RefSeq" id="XP_018160138.1">
    <property type="nucleotide sequence ID" value="XM_018298892.1"/>
</dbReference>
<organism evidence="1 2">
    <name type="scientific">Colletotrichum higginsianum (strain IMI 349063)</name>
    <name type="common">Crucifer anthracnose fungus</name>
    <dbReference type="NCBI Taxonomy" id="759273"/>
    <lineage>
        <taxon>Eukaryota</taxon>
        <taxon>Fungi</taxon>
        <taxon>Dikarya</taxon>
        <taxon>Ascomycota</taxon>
        <taxon>Pezizomycotina</taxon>
        <taxon>Sordariomycetes</taxon>
        <taxon>Hypocreomycetidae</taxon>
        <taxon>Glomerellales</taxon>
        <taxon>Glomerellaceae</taxon>
        <taxon>Colletotrichum</taxon>
        <taxon>Colletotrichum destructivum species complex</taxon>
    </lineage>
</organism>
<evidence type="ECO:0000313" key="1">
    <source>
        <dbReference type="EMBL" id="OBR11621.1"/>
    </source>
</evidence>
<evidence type="ECO:0000313" key="2">
    <source>
        <dbReference type="Proteomes" id="UP000092177"/>
    </source>
</evidence>
<reference evidence="2" key="1">
    <citation type="journal article" date="2017" name="BMC Genomics">
        <title>Gapless genome assembly of Colletotrichum higginsianum reveals chromosome structure and association of transposable elements with secondary metabolite gene clusters.</title>
        <authorList>
            <person name="Dallery J.-F."/>
            <person name="Lapalu N."/>
            <person name="Zampounis A."/>
            <person name="Pigne S."/>
            <person name="Luyten I."/>
            <person name="Amselem J."/>
            <person name="Wittenberg A.H.J."/>
            <person name="Zhou S."/>
            <person name="de Queiroz M.V."/>
            <person name="Robin G.P."/>
            <person name="Auger A."/>
            <person name="Hainaut M."/>
            <person name="Henrissat B."/>
            <person name="Kim K.-T."/>
            <person name="Lee Y.-H."/>
            <person name="Lespinet O."/>
            <person name="Schwartz D.C."/>
            <person name="Thon M.R."/>
            <person name="O'Connell R.J."/>
        </authorList>
    </citation>
    <scope>NUCLEOTIDE SEQUENCE [LARGE SCALE GENOMIC DNA]</scope>
    <source>
        <strain evidence="2">IMI 349063</strain>
    </source>
</reference>